<protein>
    <recommendedName>
        <fullName evidence="4">F-box domain-containing protein</fullName>
    </recommendedName>
</protein>
<comment type="caution">
    <text evidence="2">The sequence shown here is derived from an EMBL/GenBank/DDBJ whole genome shotgun (WGS) entry which is preliminary data.</text>
</comment>
<sequence length="528" mass="61000">MDPPPLSLDRLSPELVALVCEQLRDIDYQSLFRLGRVSARFNAVSTPIAYRTLELNEELVRDGAHSRYPAAFQHIAHYTKHVVIRGSLNPLAIRRVLLRTCQISTITYVDDCASVYEWVLTGGRWRFEVDELEQDGVWLPSDVLDLQRMETHGTKLFVENLPMRQFDKGSYIKAIPSGPLVSLKLASPTPPLTTRLASLKRLLLRSRNLEVLHYQDRGQGTQLSFDAGERMPPLRELSLRSYDWNHSGDEVMKHWDFSRLTSLELISVPYYNFLSSVPLSELSSLTSLHIDDWSAHLLDRRREATHLLHDLIRYHVKELKSLEITCHIGLFHLDAISRHGRSLQRLRLRDHVGFGDENRRCPTLQPATLARLARSLPILHTLELDMDVRRCDPEQFLRALLRFPRLDTLTLHIQTVVSTAAAEDDNLPRTDQDYHAAMTILGALARERERERERERDSPDRGPWKQITINVGGWRPVMIRRLSPTWRELNEHGIFAERCFVMDRVRGQYIVREEMSVESSSRKATPDP</sequence>
<reference evidence="3" key="1">
    <citation type="journal article" date="2014" name="Genome Announc.">
        <title>Genome sequence and annotation of Acremonium chrysogenum, producer of the beta-lactam antibiotic cephalosporin C.</title>
        <authorList>
            <person name="Terfehr D."/>
            <person name="Dahlmann T.A."/>
            <person name="Specht T."/>
            <person name="Zadra I."/>
            <person name="Kuernsteiner H."/>
            <person name="Kueck U."/>
        </authorList>
    </citation>
    <scope>NUCLEOTIDE SEQUENCE [LARGE SCALE GENOMIC DNA]</scope>
    <source>
        <strain evidence="3">ATCC 11550 / CBS 779.69 / DSM 880 / IAM 14645 / JCM 23072 / IMI 49137</strain>
    </source>
</reference>
<feature type="compositionally biased region" description="Basic and acidic residues" evidence="1">
    <location>
        <begin position="445"/>
        <end position="463"/>
    </location>
</feature>
<keyword evidence="3" id="KW-1185">Reference proteome</keyword>
<dbReference type="EMBL" id="JPKY01000188">
    <property type="protein sequence ID" value="KFH40571.1"/>
    <property type="molecule type" value="Genomic_DNA"/>
</dbReference>
<feature type="region of interest" description="Disordered" evidence="1">
    <location>
        <begin position="445"/>
        <end position="465"/>
    </location>
</feature>
<evidence type="ECO:0008006" key="4">
    <source>
        <dbReference type="Google" id="ProtNLM"/>
    </source>
</evidence>
<proteinExistence type="predicted"/>
<dbReference type="OrthoDB" id="3594971at2759"/>
<evidence type="ECO:0000313" key="3">
    <source>
        <dbReference type="Proteomes" id="UP000029964"/>
    </source>
</evidence>
<accession>A0A086STY9</accession>
<dbReference type="HOGENOM" id="CLU_025527_0_0_1"/>
<dbReference type="Proteomes" id="UP000029964">
    <property type="component" value="Unassembled WGS sequence"/>
</dbReference>
<evidence type="ECO:0000313" key="2">
    <source>
        <dbReference type="EMBL" id="KFH40571.1"/>
    </source>
</evidence>
<dbReference type="SUPFAM" id="SSF52047">
    <property type="entry name" value="RNI-like"/>
    <property type="match status" value="1"/>
</dbReference>
<evidence type="ECO:0000256" key="1">
    <source>
        <dbReference type="SAM" id="MobiDB-lite"/>
    </source>
</evidence>
<dbReference type="InterPro" id="IPR032675">
    <property type="entry name" value="LRR_dom_sf"/>
</dbReference>
<name>A0A086STY9_HAPC1</name>
<gene>
    <name evidence="2" type="ORF">ACRE_087320</name>
</gene>
<organism evidence="2 3">
    <name type="scientific">Hapsidospora chrysogenum (strain ATCC 11550 / CBS 779.69 / DSM 880 / IAM 14645 / JCM 23072 / IMI 49137)</name>
    <name type="common">Acremonium chrysogenum</name>
    <dbReference type="NCBI Taxonomy" id="857340"/>
    <lineage>
        <taxon>Eukaryota</taxon>
        <taxon>Fungi</taxon>
        <taxon>Dikarya</taxon>
        <taxon>Ascomycota</taxon>
        <taxon>Pezizomycotina</taxon>
        <taxon>Sordariomycetes</taxon>
        <taxon>Hypocreomycetidae</taxon>
        <taxon>Hypocreales</taxon>
        <taxon>Bionectriaceae</taxon>
        <taxon>Hapsidospora</taxon>
    </lineage>
</organism>
<dbReference type="AlphaFoldDB" id="A0A086STY9"/>
<dbReference type="Gene3D" id="3.80.10.10">
    <property type="entry name" value="Ribonuclease Inhibitor"/>
    <property type="match status" value="1"/>
</dbReference>